<reference evidence="1" key="1">
    <citation type="submission" date="2019-09" db="EMBL/GenBank/DDBJ databases">
        <title>Draft genome information of white flower Hibiscus syriacus.</title>
        <authorList>
            <person name="Kim Y.-M."/>
        </authorList>
    </citation>
    <scope>NUCLEOTIDE SEQUENCE [LARGE SCALE GENOMIC DNA]</scope>
    <source>
        <strain evidence="1">YM2019G1</strain>
    </source>
</reference>
<evidence type="ECO:0000313" key="1">
    <source>
        <dbReference type="EMBL" id="KAE8685972.1"/>
    </source>
</evidence>
<name>A0A6A2Z4G5_HIBSY</name>
<protein>
    <submittedName>
        <fullName evidence="1">Pectin lyase-like superfamily protein isoform 1</fullName>
    </submittedName>
</protein>
<dbReference type="EMBL" id="VEPZ02001227">
    <property type="protein sequence ID" value="KAE8685972.1"/>
    <property type="molecule type" value="Genomic_DNA"/>
</dbReference>
<evidence type="ECO:0000313" key="2">
    <source>
        <dbReference type="Proteomes" id="UP000436088"/>
    </source>
</evidence>
<dbReference type="GO" id="GO:0016829">
    <property type="term" value="F:lyase activity"/>
    <property type="evidence" value="ECO:0007669"/>
    <property type="project" value="UniProtKB-KW"/>
</dbReference>
<dbReference type="GO" id="GO:0031969">
    <property type="term" value="C:chloroplast membrane"/>
    <property type="evidence" value="ECO:0007669"/>
    <property type="project" value="TreeGrafter"/>
</dbReference>
<keyword evidence="2" id="KW-1185">Reference proteome</keyword>
<accession>A0A6A2Z4G5</accession>
<dbReference type="PANTHER" id="PTHR33372:SF11">
    <property type="entry name" value="DNAJ (DUF3353)"/>
    <property type="match status" value="1"/>
</dbReference>
<organism evidence="1 2">
    <name type="scientific">Hibiscus syriacus</name>
    <name type="common">Rose of Sharon</name>
    <dbReference type="NCBI Taxonomy" id="106335"/>
    <lineage>
        <taxon>Eukaryota</taxon>
        <taxon>Viridiplantae</taxon>
        <taxon>Streptophyta</taxon>
        <taxon>Embryophyta</taxon>
        <taxon>Tracheophyta</taxon>
        <taxon>Spermatophyta</taxon>
        <taxon>Magnoliopsida</taxon>
        <taxon>eudicotyledons</taxon>
        <taxon>Gunneridae</taxon>
        <taxon>Pentapetalae</taxon>
        <taxon>rosids</taxon>
        <taxon>malvids</taxon>
        <taxon>Malvales</taxon>
        <taxon>Malvaceae</taxon>
        <taxon>Malvoideae</taxon>
        <taxon>Hibiscus</taxon>
    </lineage>
</organism>
<dbReference type="InterPro" id="IPR021788">
    <property type="entry name" value="CPP1-like"/>
</dbReference>
<sequence>MSISGLTGSSSRCCLRLPDPNQGLVVCRQVSAIPTAGKPNEKFGNLLLARNRWTVSIRRWKTQKTHLVKCAMDASYGDMASEAGGSAVFPRINVRNPYKLLGISKEASEDEIQGARNLLISRYGGHKPSVDAIEEAHDKIIMQKFYERRNPKIDIKKKGWSFYILLVGGNLLDGICDSTYSDS</sequence>
<dbReference type="PANTHER" id="PTHR33372">
    <property type="match status" value="1"/>
</dbReference>
<dbReference type="Pfam" id="PF11833">
    <property type="entry name" value="CPP1-like"/>
    <property type="match status" value="1"/>
</dbReference>
<gene>
    <name evidence="1" type="ORF">F3Y22_tig00111088pilonHSYRG00251</name>
</gene>
<dbReference type="AlphaFoldDB" id="A0A6A2Z4G5"/>
<proteinExistence type="predicted"/>
<dbReference type="Proteomes" id="UP000436088">
    <property type="component" value="Unassembled WGS sequence"/>
</dbReference>
<comment type="caution">
    <text evidence="1">The sequence shown here is derived from an EMBL/GenBank/DDBJ whole genome shotgun (WGS) entry which is preliminary data.</text>
</comment>